<name>A0A7Y9KKR6_9MICO</name>
<gene>
    <name evidence="1" type="ORF">BJ991_001491</name>
</gene>
<sequence length="209" mass="23242">MATKNPIDAATTDLTKAEQHLTDLEQKIAAGDRTVKPGDLADAESSVRLAQMRLDAAKNIAEQNQEAERVRAIEAVKADVEAAANDPAPFLEALRAIDDAILNWYRLNEERTEQIRAWRKRLRELGVEEARNDTSRPEPFGIAPLHHDYDRVSVRVENDEFSAINAAGYVNDLATLPVAAFENPARRSVDLYTRLTIQLGSRRKSGGPE</sequence>
<protein>
    <submittedName>
        <fullName evidence="1">Uncharacterized protein</fullName>
    </submittedName>
</protein>
<proteinExistence type="predicted"/>
<dbReference type="RefSeq" id="WP_179488831.1">
    <property type="nucleotide sequence ID" value="NZ_JACCBV010000001.1"/>
</dbReference>
<evidence type="ECO:0000313" key="2">
    <source>
        <dbReference type="Proteomes" id="UP000576969"/>
    </source>
</evidence>
<organism evidence="1 2">
    <name type="scientific">Microbacterium immunditiarum</name>
    <dbReference type="NCBI Taxonomy" id="337480"/>
    <lineage>
        <taxon>Bacteria</taxon>
        <taxon>Bacillati</taxon>
        <taxon>Actinomycetota</taxon>
        <taxon>Actinomycetes</taxon>
        <taxon>Micrococcales</taxon>
        <taxon>Microbacteriaceae</taxon>
        <taxon>Microbacterium</taxon>
    </lineage>
</organism>
<reference evidence="1 2" key="1">
    <citation type="submission" date="2020-07" db="EMBL/GenBank/DDBJ databases">
        <title>Sequencing the genomes of 1000 actinobacteria strains.</title>
        <authorList>
            <person name="Klenk H.-P."/>
        </authorList>
    </citation>
    <scope>NUCLEOTIDE SEQUENCE [LARGE SCALE GENOMIC DNA]</scope>
    <source>
        <strain evidence="1 2">DSM 24662</strain>
    </source>
</reference>
<evidence type="ECO:0000313" key="1">
    <source>
        <dbReference type="EMBL" id="NYE19463.1"/>
    </source>
</evidence>
<accession>A0A7Y9KKR6</accession>
<dbReference type="Proteomes" id="UP000576969">
    <property type="component" value="Unassembled WGS sequence"/>
</dbReference>
<comment type="caution">
    <text evidence="1">The sequence shown here is derived from an EMBL/GenBank/DDBJ whole genome shotgun (WGS) entry which is preliminary data.</text>
</comment>
<dbReference type="AlphaFoldDB" id="A0A7Y9KKR6"/>
<keyword evidence="2" id="KW-1185">Reference proteome</keyword>
<dbReference type="EMBL" id="JACCBV010000001">
    <property type="protein sequence ID" value="NYE19463.1"/>
    <property type="molecule type" value="Genomic_DNA"/>
</dbReference>